<organism evidence="1 2">
    <name type="scientific">Leeuwenhoekiella aestuarii</name>
    <dbReference type="NCBI Taxonomy" id="2249426"/>
    <lineage>
        <taxon>Bacteria</taxon>
        <taxon>Pseudomonadati</taxon>
        <taxon>Bacteroidota</taxon>
        <taxon>Flavobacteriia</taxon>
        <taxon>Flavobacteriales</taxon>
        <taxon>Flavobacteriaceae</taxon>
        <taxon>Leeuwenhoekiella</taxon>
    </lineage>
</organism>
<proteinExistence type="predicted"/>
<dbReference type="Proteomes" id="UP000289821">
    <property type="component" value="Unassembled WGS sequence"/>
</dbReference>
<reference evidence="1 2" key="1">
    <citation type="submission" date="2018-07" db="EMBL/GenBank/DDBJ databases">
        <title>Leeuwenhoekiella genomics.</title>
        <authorList>
            <person name="Tahon G."/>
            <person name="Willems A."/>
        </authorList>
    </citation>
    <scope>NUCLEOTIDE SEQUENCE [LARGE SCALE GENOMIC DNA]</scope>
    <source>
        <strain evidence="1 2">R-50232</strain>
    </source>
</reference>
<name>A0A4Q0NNS2_9FLAO</name>
<gene>
    <name evidence="1" type="ORF">DSM04_11037</name>
</gene>
<comment type="caution">
    <text evidence="1">The sequence shown here is derived from an EMBL/GenBank/DDBJ whole genome shotgun (WGS) entry which is preliminary data.</text>
</comment>
<dbReference type="EMBL" id="QOVI01000010">
    <property type="protein sequence ID" value="RXG11545.1"/>
    <property type="molecule type" value="Genomic_DNA"/>
</dbReference>
<accession>A0A4Q0NNS2</accession>
<dbReference type="AlphaFoldDB" id="A0A4Q0NNS2"/>
<sequence length="52" mass="6190">MSLKGNCCYGIVTAVSFFKSLKVEWLYWHKYKLRSQTDFSLHPLDMYNQKLA</sequence>
<evidence type="ECO:0000313" key="1">
    <source>
        <dbReference type="EMBL" id="RXG11545.1"/>
    </source>
</evidence>
<evidence type="ECO:0000313" key="2">
    <source>
        <dbReference type="Proteomes" id="UP000289821"/>
    </source>
</evidence>
<protein>
    <submittedName>
        <fullName evidence="1">Uncharacterized protein</fullName>
    </submittedName>
</protein>
<keyword evidence="2" id="KW-1185">Reference proteome</keyword>